<dbReference type="HOGENOM" id="CLU_1927790_0_0_1"/>
<dbReference type="RefSeq" id="XP_018759344.1">
    <property type="nucleotide sequence ID" value="XM_018900961.1"/>
</dbReference>
<dbReference type="Proteomes" id="UP000009096">
    <property type="component" value="Chromosome 7"/>
</dbReference>
<proteinExistence type="predicted"/>
<dbReference type="EMBL" id="CM000584">
    <property type="protein sequence ID" value="EWG53153.1"/>
    <property type="molecule type" value="Genomic_DNA"/>
</dbReference>
<dbReference type="AlphaFoldDB" id="W7MNX2"/>
<accession>W7MNX2</accession>
<evidence type="ECO:0000313" key="2">
    <source>
        <dbReference type="Proteomes" id="UP000009096"/>
    </source>
</evidence>
<dbReference type="KEGG" id="fvr:FVEG_11638"/>
<organism evidence="1 2">
    <name type="scientific">Gibberella moniliformis (strain M3125 / FGSC 7600)</name>
    <name type="common">Maize ear and stalk rot fungus</name>
    <name type="synonym">Fusarium verticillioides</name>
    <dbReference type="NCBI Taxonomy" id="334819"/>
    <lineage>
        <taxon>Eukaryota</taxon>
        <taxon>Fungi</taxon>
        <taxon>Dikarya</taxon>
        <taxon>Ascomycota</taxon>
        <taxon>Pezizomycotina</taxon>
        <taxon>Sordariomycetes</taxon>
        <taxon>Hypocreomycetidae</taxon>
        <taxon>Hypocreales</taxon>
        <taxon>Nectriaceae</taxon>
        <taxon>Fusarium</taxon>
        <taxon>Fusarium fujikuroi species complex</taxon>
    </lineage>
</organism>
<gene>
    <name evidence="1" type="ORF">FVEG_11638</name>
</gene>
<sequence>MEHHHRVTRGYPRSLLSILLKRRPSIYFTVWQWHPKCKITSIDPFIWSDKIWHYKRFATVVGSCVCGHWFWDDRWECRSSLEHDFGSYREWFDSNCQSLKWKFHPIPNSFRPHKPRGFVEWQRGSKLEHHL</sequence>
<name>W7MNX2_GIBM7</name>
<keyword evidence="2" id="KW-1185">Reference proteome</keyword>
<dbReference type="VEuPathDB" id="FungiDB:FVEG_11638"/>
<dbReference type="EMBL" id="DS022258">
    <property type="protein sequence ID" value="EWG53153.1"/>
    <property type="molecule type" value="Genomic_DNA"/>
</dbReference>
<dbReference type="GeneID" id="30069138"/>
<reference evidence="1 2" key="1">
    <citation type="journal article" date="2010" name="Nature">
        <title>Comparative genomics reveals mobile pathogenicity chromosomes in Fusarium.</title>
        <authorList>
            <person name="Ma L.J."/>
            <person name="van der Does H.C."/>
            <person name="Borkovich K.A."/>
            <person name="Coleman J.J."/>
            <person name="Daboussi M.J."/>
            <person name="Di Pietro A."/>
            <person name="Dufresne M."/>
            <person name="Freitag M."/>
            <person name="Grabherr M."/>
            <person name="Henrissat B."/>
            <person name="Houterman P.M."/>
            <person name="Kang S."/>
            <person name="Shim W.B."/>
            <person name="Woloshuk C."/>
            <person name="Xie X."/>
            <person name="Xu J.R."/>
            <person name="Antoniw J."/>
            <person name="Baker S.E."/>
            <person name="Bluhm B.H."/>
            <person name="Breakspear A."/>
            <person name="Brown D.W."/>
            <person name="Butchko R.A."/>
            <person name="Chapman S."/>
            <person name="Coulson R."/>
            <person name="Coutinho P.M."/>
            <person name="Danchin E.G."/>
            <person name="Diener A."/>
            <person name="Gale L.R."/>
            <person name="Gardiner D.M."/>
            <person name="Goff S."/>
            <person name="Hammond-Kosack K.E."/>
            <person name="Hilburn K."/>
            <person name="Hua-Van A."/>
            <person name="Jonkers W."/>
            <person name="Kazan K."/>
            <person name="Kodira C.D."/>
            <person name="Koehrsen M."/>
            <person name="Kumar L."/>
            <person name="Lee Y.H."/>
            <person name="Li L."/>
            <person name="Manners J.M."/>
            <person name="Miranda-Saavedra D."/>
            <person name="Mukherjee M."/>
            <person name="Park G."/>
            <person name="Park J."/>
            <person name="Park S.Y."/>
            <person name="Proctor R.H."/>
            <person name="Regev A."/>
            <person name="Ruiz-Roldan M.C."/>
            <person name="Sain D."/>
            <person name="Sakthikumar S."/>
            <person name="Sykes S."/>
            <person name="Schwartz D.C."/>
            <person name="Turgeon B.G."/>
            <person name="Wapinski I."/>
            <person name="Yoder O."/>
            <person name="Young S."/>
            <person name="Zeng Q."/>
            <person name="Zhou S."/>
            <person name="Galagan J."/>
            <person name="Cuomo C.A."/>
            <person name="Kistler H.C."/>
            <person name="Rep M."/>
        </authorList>
    </citation>
    <scope>NUCLEOTIDE SEQUENCE [LARGE SCALE GENOMIC DNA]</scope>
    <source>
        <strain evidence="2">M3125 / FGSC 7600</strain>
    </source>
</reference>
<evidence type="ECO:0000313" key="1">
    <source>
        <dbReference type="EMBL" id="EWG53153.1"/>
    </source>
</evidence>
<protein>
    <submittedName>
        <fullName evidence="1">Uncharacterized protein</fullName>
    </submittedName>
</protein>